<dbReference type="Proteomes" id="UP000184255">
    <property type="component" value="Unassembled WGS sequence"/>
</dbReference>
<reference evidence="2" key="1">
    <citation type="journal article" date="2016" name="Genome Biol. Evol.">
        <title>Comparative 'omics' of the Fusarium fujikuroi species complex highlights differences in genetic potential and metabolite synthesis.</title>
        <authorList>
            <person name="Niehaus E.-M."/>
            <person name="Muensterkoetter M."/>
            <person name="Proctor R.H."/>
            <person name="Brown D.W."/>
            <person name="Sharon A."/>
            <person name="Idan Y."/>
            <person name="Oren-Young L."/>
            <person name="Sieber C.M."/>
            <person name="Novak O."/>
            <person name="Pencik A."/>
            <person name="Tarkowska D."/>
            <person name="Hromadova K."/>
            <person name="Freeman S."/>
            <person name="Maymon M."/>
            <person name="Elazar M."/>
            <person name="Youssef S.A."/>
            <person name="El-Shabrawy E.S.M."/>
            <person name="Shalaby A.B.A."/>
            <person name="Houterman P."/>
            <person name="Brock N.L."/>
            <person name="Burkhardt I."/>
            <person name="Tsavkelova E.A."/>
            <person name="Dickschat J.S."/>
            <person name="Galuszka P."/>
            <person name="Gueldener U."/>
            <person name="Tudzynski B."/>
        </authorList>
    </citation>
    <scope>NUCLEOTIDE SEQUENCE [LARGE SCALE GENOMIC DNA]</scope>
    <source>
        <strain evidence="2">MRC7560</strain>
    </source>
</reference>
<accession>A0A1L7STQ8</accession>
<proteinExistence type="predicted"/>
<keyword evidence="2" id="KW-1185">Reference proteome</keyword>
<protein>
    <submittedName>
        <fullName evidence="1">Uncharacterized protein</fullName>
    </submittedName>
</protein>
<gene>
    <name evidence="1" type="ORF">FMAN_06378</name>
</gene>
<name>A0A1L7STQ8_FUSMA</name>
<dbReference type="Gene3D" id="2.60.120.200">
    <property type="match status" value="1"/>
</dbReference>
<dbReference type="RefSeq" id="XP_041677870.1">
    <property type="nucleotide sequence ID" value="XM_041826849.1"/>
</dbReference>
<dbReference type="PANTHER" id="PTHR35332">
    <property type="entry name" value="REGULATION OF ENOLASE PROTEIN 1"/>
    <property type="match status" value="1"/>
</dbReference>
<dbReference type="EMBL" id="FCQH01000002">
    <property type="protein sequence ID" value="CVK86308.1"/>
    <property type="molecule type" value="Genomic_DNA"/>
</dbReference>
<comment type="caution">
    <text evidence="1">The sequence shown here is derived from an EMBL/GenBank/DDBJ whole genome shotgun (WGS) entry which is preliminary data.</text>
</comment>
<dbReference type="VEuPathDB" id="FungiDB:FMAN_06378"/>
<dbReference type="InterPro" id="IPR009784">
    <property type="entry name" value="DUF1349"/>
</dbReference>
<evidence type="ECO:0000313" key="1">
    <source>
        <dbReference type="EMBL" id="CVK86308.1"/>
    </source>
</evidence>
<dbReference type="GeneID" id="65085642"/>
<evidence type="ECO:0000313" key="2">
    <source>
        <dbReference type="Proteomes" id="UP000184255"/>
    </source>
</evidence>
<dbReference type="Pfam" id="PF07081">
    <property type="entry name" value="DUF1349"/>
    <property type="match status" value="1"/>
</dbReference>
<dbReference type="PANTHER" id="PTHR35332:SF2">
    <property type="entry name" value="REGULATION OF ENOLASE PROTEIN 1"/>
    <property type="match status" value="1"/>
</dbReference>
<sequence length="197" mass="22048">MSSNQKQLTQPFIVEAGPGTDIWRKPGHNAWNIPDVHTISGPLKSFVSARVTFSAKWENLYDQSGIVLVPRKASEPAAPHSKWIKSGIELYAGKPHLSTVACDRFADMSLYPVTATEGQRITLQVVKEGGNIWVHQLILNDDGSIKEKLPLREICWILCEEQDDWVLDVSALAARPDKTAKGPLKVEFSDFQVQWKE</sequence>
<organism evidence="1 2">
    <name type="scientific">Fusarium mangiferae</name>
    <name type="common">Mango malformation disease fungus</name>
    <dbReference type="NCBI Taxonomy" id="192010"/>
    <lineage>
        <taxon>Eukaryota</taxon>
        <taxon>Fungi</taxon>
        <taxon>Dikarya</taxon>
        <taxon>Ascomycota</taxon>
        <taxon>Pezizomycotina</taxon>
        <taxon>Sordariomycetes</taxon>
        <taxon>Hypocreomycetidae</taxon>
        <taxon>Hypocreales</taxon>
        <taxon>Nectriaceae</taxon>
        <taxon>Fusarium</taxon>
        <taxon>Fusarium fujikuroi species complex</taxon>
    </lineage>
</organism>
<dbReference type="AlphaFoldDB" id="A0A1L7STQ8"/>